<dbReference type="SUPFAM" id="SSF46689">
    <property type="entry name" value="Homeodomain-like"/>
    <property type="match status" value="1"/>
</dbReference>
<feature type="DNA-binding region" description="H-T-H motif" evidence="2">
    <location>
        <begin position="31"/>
        <end position="50"/>
    </location>
</feature>
<dbReference type="InterPro" id="IPR009057">
    <property type="entry name" value="Homeodomain-like_sf"/>
</dbReference>
<sequence>MSVDPRFARSATALEATVLTLAASRPVEDLSVSEIARAAHVSRATFYNHAESPEELLGRVLASELDRVREDFLHGTVSGDLMTQWRASEDALMTHVLNHEDVYRTGLAPTQANRGTALSALLARHFEATLLKYAETASPARFSDPNERLRLQMEAAFTSHGLVGAIRAWLVSPAPRDRDAAAAIIVEATPRYWFEFSDPA</sequence>
<reference evidence="4" key="1">
    <citation type="submission" date="2023-06" db="EMBL/GenBank/DDBJ databases">
        <title>SYSU T00b26.</title>
        <authorList>
            <person name="Gao L."/>
            <person name="Fang B.-Z."/>
            <person name="Li W.-J."/>
        </authorList>
    </citation>
    <scope>NUCLEOTIDE SEQUENCE</scope>
    <source>
        <strain evidence="4">SYSU T00b26</strain>
    </source>
</reference>
<evidence type="ECO:0000313" key="5">
    <source>
        <dbReference type="Proteomes" id="UP001172738"/>
    </source>
</evidence>
<proteinExistence type="predicted"/>
<keyword evidence="5" id="KW-1185">Reference proteome</keyword>
<feature type="domain" description="HTH tetR-type" evidence="3">
    <location>
        <begin position="8"/>
        <end position="68"/>
    </location>
</feature>
<dbReference type="Pfam" id="PF00440">
    <property type="entry name" value="TetR_N"/>
    <property type="match status" value="1"/>
</dbReference>
<evidence type="ECO:0000256" key="1">
    <source>
        <dbReference type="ARBA" id="ARBA00023125"/>
    </source>
</evidence>
<accession>A0ABT8G1D6</accession>
<evidence type="ECO:0000259" key="3">
    <source>
        <dbReference type="PROSITE" id="PS50977"/>
    </source>
</evidence>
<dbReference type="InterPro" id="IPR001647">
    <property type="entry name" value="HTH_TetR"/>
</dbReference>
<dbReference type="Gene3D" id="1.10.357.10">
    <property type="entry name" value="Tetracycline Repressor, domain 2"/>
    <property type="match status" value="1"/>
</dbReference>
<evidence type="ECO:0000313" key="4">
    <source>
        <dbReference type="EMBL" id="MDN4472946.1"/>
    </source>
</evidence>
<keyword evidence="1 2" id="KW-0238">DNA-binding</keyword>
<dbReference type="PROSITE" id="PS50977">
    <property type="entry name" value="HTH_TETR_2"/>
    <property type="match status" value="1"/>
</dbReference>
<dbReference type="EMBL" id="JAUHPV010000004">
    <property type="protein sequence ID" value="MDN4472946.1"/>
    <property type="molecule type" value="Genomic_DNA"/>
</dbReference>
<dbReference type="Proteomes" id="UP001172738">
    <property type="component" value="Unassembled WGS sequence"/>
</dbReference>
<evidence type="ECO:0000256" key="2">
    <source>
        <dbReference type="PROSITE-ProRule" id="PRU00335"/>
    </source>
</evidence>
<dbReference type="RefSeq" id="WP_301127998.1">
    <property type="nucleotide sequence ID" value="NZ_JAUHPV010000004.1"/>
</dbReference>
<gene>
    <name evidence="4" type="ORF">QQX04_08085</name>
</gene>
<comment type="caution">
    <text evidence="4">The sequence shown here is derived from an EMBL/GenBank/DDBJ whole genome shotgun (WGS) entry which is preliminary data.</text>
</comment>
<organism evidence="4 5">
    <name type="scientific">Demequina zhanjiangensis</name>
    <dbReference type="NCBI Taxonomy" id="3051659"/>
    <lineage>
        <taxon>Bacteria</taxon>
        <taxon>Bacillati</taxon>
        <taxon>Actinomycetota</taxon>
        <taxon>Actinomycetes</taxon>
        <taxon>Micrococcales</taxon>
        <taxon>Demequinaceae</taxon>
        <taxon>Demequina</taxon>
    </lineage>
</organism>
<protein>
    <submittedName>
        <fullName evidence="4">TetR/AcrR family transcriptional regulator</fullName>
    </submittedName>
</protein>
<name>A0ABT8G1D6_9MICO</name>